<dbReference type="SUPFAM" id="SSF111369">
    <property type="entry name" value="HlyD-like secretion proteins"/>
    <property type="match status" value="1"/>
</dbReference>
<dbReference type="Proteomes" id="UP000198623">
    <property type="component" value="Unassembled WGS sequence"/>
</dbReference>
<gene>
    <name evidence="4" type="ORF">SAMN05216175_11231</name>
</gene>
<evidence type="ECO:0000313" key="4">
    <source>
        <dbReference type="EMBL" id="SFG72687.1"/>
    </source>
</evidence>
<keyword evidence="5" id="KW-1185">Reference proteome</keyword>
<keyword evidence="2" id="KW-0472">Membrane</keyword>
<dbReference type="PANTHER" id="PTHR30469">
    <property type="entry name" value="MULTIDRUG RESISTANCE PROTEIN MDTA"/>
    <property type="match status" value="1"/>
</dbReference>
<dbReference type="GO" id="GO:0015562">
    <property type="term" value="F:efflux transmembrane transporter activity"/>
    <property type="evidence" value="ECO:0007669"/>
    <property type="project" value="TreeGrafter"/>
</dbReference>
<dbReference type="STRING" id="1045558.SAMN05216175_11231"/>
<dbReference type="Gene3D" id="2.40.30.170">
    <property type="match status" value="1"/>
</dbReference>
<dbReference type="EMBL" id="FOOU01000012">
    <property type="protein sequence ID" value="SFG72687.1"/>
    <property type="molecule type" value="Genomic_DNA"/>
</dbReference>
<accession>A0A1I2UAI1</accession>
<organism evidence="4 5">
    <name type="scientific">Neptunomonas qingdaonensis</name>
    <dbReference type="NCBI Taxonomy" id="1045558"/>
    <lineage>
        <taxon>Bacteria</taxon>
        <taxon>Pseudomonadati</taxon>
        <taxon>Pseudomonadota</taxon>
        <taxon>Gammaproteobacteria</taxon>
        <taxon>Oceanospirillales</taxon>
        <taxon>Oceanospirillaceae</taxon>
        <taxon>Neptunomonas</taxon>
    </lineage>
</organism>
<feature type="domain" description="Multidrug resistance protein MdtA-like barrel-sandwich hybrid" evidence="3">
    <location>
        <begin position="83"/>
        <end position="253"/>
    </location>
</feature>
<dbReference type="Pfam" id="PF25917">
    <property type="entry name" value="BSH_RND"/>
    <property type="match status" value="1"/>
</dbReference>
<sequence>MPTVVNKPATRRLTWILPILALAVAVVIFISLKNSKPQAPARAVVEKLWSVQIQPVVFAAYSPEIVLYGQVESPQMTQISAPVTAFVEQVLSREGQSVSQDELLIKLDPRDMQLILRQREADLQSIDARISAAQIQYTADQTALSIEKKLYALANKSVSRYRDLSKRNVSSQDQLDTAQISLQQQALSLNNREQAISAFPAQLSQLKAEQEKIRALRDTALLDLQRTSIKAPFTARIAKITTATGDRVKSGDPLITLYEPGALQLRSQVPSKILPWIRQGLNENQPLNATAMIDKQHISLRLSHLASSVTNGKTGVDAFLEFDSEQFIPEPGRTLSLTLTLPKIDNIIGITPRALYGTDRVYRVTEGQLEAVVVTKVGNAHDSNGEPLVLLQSDKLQAEDQVIITQLPNAITGLPVKITE</sequence>
<evidence type="ECO:0000256" key="2">
    <source>
        <dbReference type="SAM" id="Phobius"/>
    </source>
</evidence>
<dbReference type="Gene3D" id="2.40.50.100">
    <property type="match status" value="1"/>
</dbReference>
<dbReference type="GO" id="GO:1990281">
    <property type="term" value="C:efflux pump complex"/>
    <property type="evidence" value="ECO:0007669"/>
    <property type="project" value="TreeGrafter"/>
</dbReference>
<evidence type="ECO:0000313" key="5">
    <source>
        <dbReference type="Proteomes" id="UP000198623"/>
    </source>
</evidence>
<evidence type="ECO:0000259" key="3">
    <source>
        <dbReference type="Pfam" id="PF25917"/>
    </source>
</evidence>
<dbReference type="AlphaFoldDB" id="A0A1I2UAI1"/>
<evidence type="ECO:0000256" key="1">
    <source>
        <dbReference type="ARBA" id="ARBA00009477"/>
    </source>
</evidence>
<dbReference type="RefSeq" id="WP_090729097.1">
    <property type="nucleotide sequence ID" value="NZ_FOOU01000012.1"/>
</dbReference>
<name>A0A1I2UAI1_9GAMM</name>
<comment type="similarity">
    <text evidence="1">Belongs to the membrane fusion protein (MFP) (TC 8.A.1) family.</text>
</comment>
<dbReference type="OrthoDB" id="8524475at2"/>
<reference evidence="5" key="1">
    <citation type="submission" date="2016-10" db="EMBL/GenBank/DDBJ databases">
        <authorList>
            <person name="Varghese N."/>
            <person name="Submissions S."/>
        </authorList>
    </citation>
    <scope>NUCLEOTIDE SEQUENCE [LARGE SCALE GENOMIC DNA]</scope>
    <source>
        <strain evidence="5">CGMCC 1.10971</strain>
    </source>
</reference>
<protein>
    <submittedName>
        <fullName evidence="4">Barrel-sandwich domain of CusB or HlyD membrane-fusion</fullName>
    </submittedName>
</protein>
<dbReference type="Gene3D" id="1.10.287.470">
    <property type="entry name" value="Helix hairpin bin"/>
    <property type="match status" value="1"/>
</dbReference>
<keyword evidence="2" id="KW-1133">Transmembrane helix</keyword>
<feature type="transmembrane region" description="Helical" evidence="2">
    <location>
        <begin position="12"/>
        <end position="32"/>
    </location>
</feature>
<proteinExistence type="inferred from homology"/>
<keyword evidence="2" id="KW-0812">Transmembrane</keyword>
<dbReference type="InterPro" id="IPR058625">
    <property type="entry name" value="MdtA-like_BSH"/>
</dbReference>